<dbReference type="Proteomes" id="UP000479190">
    <property type="component" value="Unassembled WGS sequence"/>
</dbReference>
<proteinExistence type="predicted"/>
<feature type="compositionally biased region" description="Gly residues" evidence="1">
    <location>
        <begin position="438"/>
        <end position="455"/>
    </location>
</feature>
<evidence type="ECO:0000256" key="1">
    <source>
        <dbReference type="SAM" id="MobiDB-lite"/>
    </source>
</evidence>
<feature type="compositionally biased region" description="Gly residues" evidence="1">
    <location>
        <begin position="403"/>
        <end position="429"/>
    </location>
</feature>
<dbReference type="EMBL" id="CADCXV010000962">
    <property type="protein sequence ID" value="CAB0039458.1"/>
    <property type="molecule type" value="Genomic_DNA"/>
</dbReference>
<dbReference type="OrthoDB" id="153074at2759"/>
<feature type="compositionally biased region" description="Polar residues" evidence="1">
    <location>
        <begin position="283"/>
        <end position="297"/>
    </location>
</feature>
<feature type="region of interest" description="Disordered" evidence="1">
    <location>
        <begin position="77"/>
        <end position="97"/>
    </location>
</feature>
<feature type="region of interest" description="Disordered" evidence="1">
    <location>
        <begin position="678"/>
        <end position="708"/>
    </location>
</feature>
<dbReference type="AlphaFoldDB" id="A0A6H5IWY9"/>
<feature type="region of interest" description="Disordered" evidence="1">
    <location>
        <begin position="399"/>
        <end position="460"/>
    </location>
</feature>
<gene>
    <name evidence="2" type="ORF">TBRA_LOCUS11199</name>
</gene>
<feature type="region of interest" description="Disordered" evidence="1">
    <location>
        <begin position="248"/>
        <end position="311"/>
    </location>
</feature>
<evidence type="ECO:0000313" key="3">
    <source>
        <dbReference type="Proteomes" id="UP000479190"/>
    </source>
</evidence>
<feature type="compositionally biased region" description="Acidic residues" evidence="1">
    <location>
        <begin position="77"/>
        <end position="86"/>
    </location>
</feature>
<keyword evidence="3" id="KW-1185">Reference proteome</keyword>
<protein>
    <submittedName>
        <fullName evidence="2">Uncharacterized protein</fullName>
    </submittedName>
</protein>
<organism evidence="2 3">
    <name type="scientific">Trichogramma brassicae</name>
    <dbReference type="NCBI Taxonomy" id="86971"/>
    <lineage>
        <taxon>Eukaryota</taxon>
        <taxon>Metazoa</taxon>
        <taxon>Ecdysozoa</taxon>
        <taxon>Arthropoda</taxon>
        <taxon>Hexapoda</taxon>
        <taxon>Insecta</taxon>
        <taxon>Pterygota</taxon>
        <taxon>Neoptera</taxon>
        <taxon>Endopterygota</taxon>
        <taxon>Hymenoptera</taxon>
        <taxon>Apocrita</taxon>
        <taxon>Proctotrupomorpha</taxon>
        <taxon>Chalcidoidea</taxon>
        <taxon>Trichogrammatidae</taxon>
        <taxon>Trichogramma</taxon>
    </lineage>
</organism>
<reference evidence="2 3" key="1">
    <citation type="submission" date="2020-02" db="EMBL/GenBank/DDBJ databases">
        <authorList>
            <person name="Ferguson B K."/>
        </authorList>
    </citation>
    <scope>NUCLEOTIDE SEQUENCE [LARGE SCALE GENOMIC DNA]</scope>
</reference>
<evidence type="ECO:0000313" key="2">
    <source>
        <dbReference type="EMBL" id="CAB0039458.1"/>
    </source>
</evidence>
<accession>A0A6H5IWY9</accession>
<name>A0A6H5IWY9_9HYME</name>
<sequence length="967" mass="98215">MFSAAMLNGVFMSTFHCNNVRKYVFNISSYWGLEPDVFVGSYCSAKAAKDMFFKALTTTELVHLLKADHLQQVLEEQDTQAPEIEDSESKSTDSQSDIQTQDYLIAGTAEALNMPIPAVMYMWYGFDTKAFPKQLIEVDKQDNTTMTVSAALLGEVINLSIMTRGEHGTVAKIMAHHLLCLIFVAALANADETSQVVSVPAAAPVDAHGRTAVGTFDWNPNTGTLNIQGHNDDFASDVLQAANDTDQTIDGTHDRIQPAPMQDGSHRYWWQDAPASPFHGESSDGSTSPVASTSTELQPPPAPSPVINAKNPFFRDTPVSAKTSALFSLITPGSAGQAGQGGGAGSGNAQGGGGGGIGSGAIANAILNGQGVAASQSIGNIGGGVGPTARPPVIVGTGQTICQGGGSPQAGGGVASSSGSGQGSGGSQSGIGSQIVTQGGGGGQGGNLGTGGGNQGIHWVASGGSQGIHLGGGGGGQGIQWGTGGGNQGIHLGGGGINQGGLGGSGGGNQGIHLGGGGGGQGGLVGSGGGIGQGGGLLGGGGGGNHPILAGYAGLAALGNHFVAGSGAAHFISAIHSAHRPFRPSAGGGGGVVPQAGGSAGAAAAAAAGAVSQAGSSNLQAAQTGTAQQSSTAVSGSGSASASAESSATASATGESTASAVAPALIAPTYLAHEEPETRYVETQSNVQENHENEVDDEDRTRRTSSCSRGEGKICVPANLCIDGLYVPLSSAAIDSSSSSNNNKEVRIGSIPPYTTCLFFEQDDATTNSLFCVQLVSRQRACLFMHRSRPTFGCSFIIQSTLNATESAPYVSASGSRAIIYICSRIYAVETDTFAAPLVITRIITAMDRTRTSVSHVLILSVRLFLMNPRAVHEKALQVYNSSPALIKDPRVMPCSVSARTTNTCRPATSICHSTSPTQTTPPAPLSHLLKTNTVSCTRFAKKVRTRAALHVLIDIIMYTHYARRSL</sequence>